<feature type="compositionally biased region" description="Basic residues" evidence="1">
    <location>
        <begin position="80"/>
        <end position="97"/>
    </location>
</feature>
<feature type="region of interest" description="Disordered" evidence="1">
    <location>
        <begin position="72"/>
        <end position="106"/>
    </location>
</feature>
<evidence type="ECO:0000256" key="1">
    <source>
        <dbReference type="SAM" id="MobiDB-lite"/>
    </source>
</evidence>
<accession>A0AAD5IY69</accession>
<protein>
    <submittedName>
        <fullName evidence="2">Uncharacterized protein</fullName>
    </submittedName>
</protein>
<dbReference type="Proteomes" id="UP001064489">
    <property type="component" value="Chromosome 4"/>
</dbReference>
<feature type="region of interest" description="Disordered" evidence="1">
    <location>
        <begin position="1"/>
        <end position="41"/>
    </location>
</feature>
<reference evidence="2" key="1">
    <citation type="journal article" date="2022" name="Plant J.">
        <title>Strategies of tolerance reflected in two North American maple genomes.</title>
        <authorList>
            <person name="McEvoy S.L."/>
            <person name="Sezen U.U."/>
            <person name="Trouern-Trend A."/>
            <person name="McMahon S.M."/>
            <person name="Schaberg P.G."/>
            <person name="Yang J."/>
            <person name="Wegrzyn J.L."/>
            <person name="Swenson N.G."/>
        </authorList>
    </citation>
    <scope>NUCLEOTIDE SEQUENCE</scope>
    <source>
        <strain evidence="2">91603</strain>
    </source>
</reference>
<evidence type="ECO:0000313" key="2">
    <source>
        <dbReference type="EMBL" id="KAI9180513.1"/>
    </source>
</evidence>
<gene>
    <name evidence="2" type="ORF">LWI28_005530</name>
</gene>
<organism evidence="2 3">
    <name type="scientific">Acer negundo</name>
    <name type="common">Box elder</name>
    <dbReference type="NCBI Taxonomy" id="4023"/>
    <lineage>
        <taxon>Eukaryota</taxon>
        <taxon>Viridiplantae</taxon>
        <taxon>Streptophyta</taxon>
        <taxon>Embryophyta</taxon>
        <taxon>Tracheophyta</taxon>
        <taxon>Spermatophyta</taxon>
        <taxon>Magnoliopsida</taxon>
        <taxon>eudicotyledons</taxon>
        <taxon>Gunneridae</taxon>
        <taxon>Pentapetalae</taxon>
        <taxon>rosids</taxon>
        <taxon>malvids</taxon>
        <taxon>Sapindales</taxon>
        <taxon>Sapindaceae</taxon>
        <taxon>Hippocastanoideae</taxon>
        <taxon>Acereae</taxon>
        <taxon>Acer</taxon>
    </lineage>
</organism>
<dbReference type="EMBL" id="JAJSOW010000101">
    <property type="protein sequence ID" value="KAI9180513.1"/>
    <property type="molecule type" value="Genomic_DNA"/>
</dbReference>
<name>A0AAD5IY69_ACENE</name>
<dbReference type="AlphaFoldDB" id="A0AAD5IY69"/>
<evidence type="ECO:0000313" key="3">
    <source>
        <dbReference type="Proteomes" id="UP001064489"/>
    </source>
</evidence>
<comment type="caution">
    <text evidence="2">The sequence shown here is derived from an EMBL/GenBank/DDBJ whole genome shotgun (WGS) entry which is preliminary data.</text>
</comment>
<sequence>MLHCLEESNATKGGQFAQQKKRRGSRKEGTFGTHTMKTRNKKIGGDLSWNLEAELAKAIERQYSKRGLSLVGETQAPPHPMKRNANKKALVGRKGKKNAGETSDFTEVQVEYKPAVGVIELDPLEDPECNFLTRGMHSKRGKLLVTHPSSSAKFLK</sequence>
<feature type="compositionally biased region" description="Polar residues" evidence="1">
    <location>
        <begin position="8"/>
        <end position="18"/>
    </location>
</feature>
<keyword evidence="3" id="KW-1185">Reference proteome</keyword>
<proteinExistence type="predicted"/>
<reference evidence="2" key="2">
    <citation type="submission" date="2023-02" db="EMBL/GenBank/DDBJ databases">
        <authorList>
            <person name="Swenson N.G."/>
            <person name="Wegrzyn J.L."/>
            <person name="Mcevoy S.L."/>
        </authorList>
    </citation>
    <scope>NUCLEOTIDE SEQUENCE</scope>
    <source>
        <strain evidence="2">91603</strain>
        <tissue evidence="2">Leaf</tissue>
    </source>
</reference>